<dbReference type="Ensembl" id="ENSAOWT00000032574.1">
    <property type="protein sequence ID" value="ENSAOWP00000028760.1"/>
    <property type="gene ID" value="ENSAOWG00000019377.1"/>
</dbReference>
<proteinExistence type="predicted"/>
<evidence type="ECO:0000313" key="2">
    <source>
        <dbReference type="Proteomes" id="UP000694424"/>
    </source>
</evidence>
<reference evidence="1" key="1">
    <citation type="submission" date="2025-08" db="UniProtKB">
        <authorList>
            <consortium name="Ensembl"/>
        </authorList>
    </citation>
    <scope>IDENTIFICATION</scope>
</reference>
<accession>A0A8B9QLP7</accession>
<name>A0A8B9QLP7_APTOW</name>
<protein>
    <submittedName>
        <fullName evidence="1">Uncharacterized protein</fullName>
    </submittedName>
</protein>
<reference evidence="1" key="2">
    <citation type="submission" date="2025-09" db="UniProtKB">
        <authorList>
            <consortium name="Ensembl"/>
        </authorList>
    </citation>
    <scope>IDENTIFICATION</scope>
</reference>
<dbReference type="Proteomes" id="UP000694424">
    <property type="component" value="Unplaced"/>
</dbReference>
<dbReference type="AlphaFoldDB" id="A0A8B9QLP7"/>
<sequence length="120" mass="13040">MCFRPFTPPISSSCSWQSGTPSHFMKDGIHPFEGHRNSVCLQDPGDSQVGVFVGQFISSLPSTQSSASLHFAVRGKHCCTYTHLNWSLLQVGGRGSAASTNDRLKINILQSPELHSGIHT</sequence>
<evidence type="ECO:0000313" key="1">
    <source>
        <dbReference type="Ensembl" id="ENSAOWP00000028760.1"/>
    </source>
</evidence>
<organism evidence="1 2">
    <name type="scientific">Apteryx owenii</name>
    <name type="common">Little spotted kiwi</name>
    <dbReference type="NCBI Taxonomy" id="8824"/>
    <lineage>
        <taxon>Eukaryota</taxon>
        <taxon>Metazoa</taxon>
        <taxon>Chordata</taxon>
        <taxon>Craniata</taxon>
        <taxon>Vertebrata</taxon>
        <taxon>Euteleostomi</taxon>
        <taxon>Archelosauria</taxon>
        <taxon>Archosauria</taxon>
        <taxon>Dinosauria</taxon>
        <taxon>Saurischia</taxon>
        <taxon>Theropoda</taxon>
        <taxon>Coelurosauria</taxon>
        <taxon>Aves</taxon>
        <taxon>Palaeognathae</taxon>
        <taxon>Apterygiformes</taxon>
        <taxon>Apterygidae</taxon>
        <taxon>Apteryx</taxon>
    </lineage>
</organism>
<keyword evidence="2" id="KW-1185">Reference proteome</keyword>